<dbReference type="EMBL" id="CP060244">
    <property type="protein sequence ID" value="QNT77741.1"/>
    <property type="molecule type" value="Genomic_DNA"/>
</dbReference>
<dbReference type="FunFam" id="1.10.10.2830:FF:000001">
    <property type="entry name" value="Chromosome partitioning protein ParB"/>
    <property type="match status" value="1"/>
</dbReference>
<feature type="region of interest" description="Disordered" evidence="5">
    <location>
        <begin position="1"/>
        <end position="36"/>
    </location>
</feature>
<evidence type="ECO:0000256" key="4">
    <source>
        <dbReference type="ARBA" id="ARBA00025472"/>
    </source>
</evidence>
<dbReference type="InterPro" id="IPR050336">
    <property type="entry name" value="Chromosome_partition/occlusion"/>
</dbReference>
<dbReference type="Pfam" id="PF23552">
    <property type="entry name" value="ParB_C"/>
    <property type="match status" value="1"/>
</dbReference>
<accession>A0A7H1NPN1</accession>
<dbReference type="FunFam" id="3.90.1530.30:FF:000001">
    <property type="entry name" value="Chromosome partitioning protein ParB"/>
    <property type="match status" value="1"/>
</dbReference>
<dbReference type="NCBIfam" id="TIGR00180">
    <property type="entry name" value="parB_part"/>
    <property type="match status" value="1"/>
</dbReference>
<dbReference type="InterPro" id="IPR036086">
    <property type="entry name" value="ParB/Sulfiredoxin_sf"/>
</dbReference>
<evidence type="ECO:0000256" key="5">
    <source>
        <dbReference type="SAM" id="MobiDB-lite"/>
    </source>
</evidence>
<keyword evidence="8" id="KW-1185">Reference proteome</keyword>
<comment type="similarity">
    <text evidence="1">Belongs to the ParB family.</text>
</comment>
<dbReference type="SUPFAM" id="SSF110849">
    <property type="entry name" value="ParB/Sulfiredoxin"/>
    <property type="match status" value="1"/>
</dbReference>
<dbReference type="PANTHER" id="PTHR33375">
    <property type="entry name" value="CHROMOSOME-PARTITIONING PROTEIN PARB-RELATED"/>
    <property type="match status" value="1"/>
</dbReference>
<dbReference type="Pfam" id="PF02195">
    <property type="entry name" value="ParB_N"/>
    <property type="match status" value="1"/>
</dbReference>
<reference evidence="7 8" key="1">
    <citation type="submission" date="2020-08" db="EMBL/GenBank/DDBJ databases">
        <title>Complete genome sequence of Entomobacter blattae G55GP.</title>
        <authorList>
            <person name="Poehlein A."/>
            <person name="Guzman J."/>
            <person name="Daniel R."/>
            <person name="Vilcinskas A."/>
        </authorList>
    </citation>
    <scope>NUCLEOTIDE SEQUENCE [LARGE SCALE GENOMIC DNA]</scope>
    <source>
        <strain evidence="7 8">G55GP</strain>
    </source>
</reference>
<dbReference type="Proteomes" id="UP000516349">
    <property type="component" value="Chromosome"/>
</dbReference>
<dbReference type="Gene3D" id="1.10.10.2830">
    <property type="match status" value="1"/>
</dbReference>
<dbReference type="KEGG" id="ebla:JGUZn3_04930"/>
<dbReference type="GO" id="GO:0007059">
    <property type="term" value="P:chromosome segregation"/>
    <property type="evidence" value="ECO:0007669"/>
    <property type="project" value="UniProtKB-KW"/>
</dbReference>
<dbReference type="PANTHER" id="PTHR33375:SF1">
    <property type="entry name" value="CHROMOSOME-PARTITIONING PROTEIN PARB-RELATED"/>
    <property type="match status" value="1"/>
</dbReference>
<comment type="function">
    <text evidence="4">Involved in chromosome partition. Localize to both poles of the predivisional cell following completion of DNA replication. Binds to the DNA origin of replication.</text>
</comment>
<dbReference type="CDD" id="cd16393">
    <property type="entry name" value="SPO0J_N"/>
    <property type="match status" value="1"/>
</dbReference>
<dbReference type="GO" id="GO:0005694">
    <property type="term" value="C:chromosome"/>
    <property type="evidence" value="ECO:0007669"/>
    <property type="project" value="TreeGrafter"/>
</dbReference>
<evidence type="ECO:0000259" key="6">
    <source>
        <dbReference type="SMART" id="SM00470"/>
    </source>
</evidence>
<evidence type="ECO:0000313" key="7">
    <source>
        <dbReference type="EMBL" id="QNT77741.1"/>
    </source>
</evidence>
<dbReference type="RefSeq" id="WP_203414165.1">
    <property type="nucleotide sequence ID" value="NZ_CP060244.1"/>
</dbReference>
<dbReference type="InterPro" id="IPR004437">
    <property type="entry name" value="ParB/RepB/Spo0J"/>
</dbReference>
<organism evidence="7 8">
    <name type="scientific">Entomobacter blattae</name>
    <dbReference type="NCBI Taxonomy" id="2762277"/>
    <lineage>
        <taxon>Bacteria</taxon>
        <taxon>Pseudomonadati</taxon>
        <taxon>Pseudomonadota</taxon>
        <taxon>Alphaproteobacteria</taxon>
        <taxon>Acetobacterales</taxon>
        <taxon>Acetobacteraceae</taxon>
        <taxon>Entomobacter</taxon>
    </lineage>
</organism>
<dbReference type="SMART" id="SM00470">
    <property type="entry name" value="ParB"/>
    <property type="match status" value="1"/>
</dbReference>
<dbReference type="GO" id="GO:0003677">
    <property type="term" value="F:DNA binding"/>
    <property type="evidence" value="ECO:0007669"/>
    <property type="project" value="UniProtKB-KW"/>
</dbReference>
<evidence type="ECO:0000313" key="8">
    <source>
        <dbReference type="Proteomes" id="UP000516349"/>
    </source>
</evidence>
<protein>
    <submittedName>
        <fullName evidence="7">Chromosome-partitioning protein ParB</fullName>
    </submittedName>
</protein>
<gene>
    <name evidence="7" type="primary">parB</name>
    <name evidence="7" type="ORF">JGUZn3_04930</name>
</gene>
<dbReference type="Pfam" id="PF17762">
    <property type="entry name" value="HTH_ParB"/>
    <property type="match status" value="1"/>
</dbReference>
<proteinExistence type="inferred from homology"/>
<name>A0A7H1NPN1_9PROT</name>
<dbReference type="Gene3D" id="3.90.1530.30">
    <property type="match status" value="1"/>
</dbReference>
<evidence type="ECO:0000256" key="3">
    <source>
        <dbReference type="ARBA" id="ARBA00023125"/>
    </source>
</evidence>
<dbReference type="InterPro" id="IPR057240">
    <property type="entry name" value="ParB_dimer_C"/>
</dbReference>
<keyword evidence="3" id="KW-0238">DNA-binding</keyword>
<evidence type="ECO:0000256" key="1">
    <source>
        <dbReference type="ARBA" id="ARBA00006295"/>
    </source>
</evidence>
<dbReference type="InterPro" id="IPR003115">
    <property type="entry name" value="ParB_N"/>
</dbReference>
<keyword evidence="2" id="KW-0159">Chromosome partition</keyword>
<dbReference type="InterPro" id="IPR041468">
    <property type="entry name" value="HTH_ParB/Spo0J"/>
</dbReference>
<evidence type="ECO:0000256" key="2">
    <source>
        <dbReference type="ARBA" id="ARBA00022829"/>
    </source>
</evidence>
<feature type="domain" description="ParB-like N-terminal" evidence="6">
    <location>
        <begin position="38"/>
        <end position="130"/>
    </location>
</feature>
<dbReference type="AlphaFoldDB" id="A0A7H1NPN1"/>
<sequence>MEAKKRNTRSQLGRGLAALLGEPPVMEREKGPKAESSIAIPVEKLEPGPFQPRQIMHPQALEELAASIRARGVLQPLLVRPHPKEEEVYQIIAGERRWRAAQMAGLHEVPVHVRHLSNSDAMVAALVENLQRADLNSMEEAEGLHRLIQDFDLTQEEVAQAVGKSRSHIANTLRLLNLPSAVIEWVRRGDLSAGHARALLGVADPVQEARMVIDKGLSVRQVEQWVASQNRKKPSSQQKKEHKENTKDVDILALEKDLYRKLGLDVKIAFDGKGGHIKINYKTLDQLDSVLALLNAGLEA</sequence>